<feature type="transmembrane region" description="Helical" evidence="1">
    <location>
        <begin position="63"/>
        <end position="83"/>
    </location>
</feature>
<protein>
    <submittedName>
        <fullName evidence="2">Transmembrane protein, putative</fullName>
    </submittedName>
</protein>
<proteinExistence type="predicted"/>
<dbReference type="KEGG" id="tet:TTHERM_000198299"/>
<keyword evidence="1" id="KW-0472">Membrane</keyword>
<evidence type="ECO:0000256" key="1">
    <source>
        <dbReference type="SAM" id="Phobius"/>
    </source>
</evidence>
<accession>W7XFK4</accession>
<dbReference type="InParanoid" id="W7XFK4"/>
<organism evidence="2 3">
    <name type="scientific">Tetrahymena thermophila (strain SB210)</name>
    <dbReference type="NCBI Taxonomy" id="312017"/>
    <lineage>
        <taxon>Eukaryota</taxon>
        <taxon>Sar</taxon>
        <taxon>Alveolata</taxon>
        <taxon>Ciliophora</taxon>
        <taxon>Intramacronucleata</taxon>
        <taxon>Oligohymenophorea</taxon>
        <taxon>Hymenostomatida</taxon>
        <taxon>Tetrahymenina</taxon>
        <taxon>Tetrahymenidae</taxon>
        <taxon>Tetrahymena</taxon>
    </lineage>
</organism>
<feature type="transmembrane region" description="Helical" evidence="1">
    <location>
        <begin position="143"/>
        <end position="162"/>
    </location>
</feature>
<reference evidence="3" key="1">
    <citation type="journal article" date="2006" name="PLoS Biol.">
        <title>Macronuclear genome sequence of the ciliate Tetrahymena thermophila, a model eukaryote.</title>
        <authorList>
            <person name="Eisen J.A."/>
            <person name="Coyne R.S."/>
            <person name="Wu M."/>
            <person name="Wu D."/>
            <person name="Thiagarajan M."/>
            <person name="Wortman J.R."/>
            <person name="Badger J.H."/>
            <person name="Ren Q."/>
            <person name="Amedeo P."/>
            <person name="Jones K.M."/>
            <person name="Tallon L.J."/>
            <person name="Delcher A.L."/>
            <person name="Salzberg S.L."/>
            <person name="Silva J.C."/>
            <person name="Haas B.J."/>
            <person name="Majoros W.H."/>
            <person name="Farzad M."/>
            <person name="Carlton J.M."/>
            <person name="Smith R.K. Jr."/>
            <person name="Garg J."/>
            <person name="Pearlman R.E."/>
            <person name="Karrer K.M."/>
            <person name="Sun L."/>
            <person name="Manning G."/>
            <person name="Elde N.C."/>
            <person name="Turkewitz A.P."/>
            <person name="Asai D.J."/>
            <person name="Wilkes D.E."/>
            <person name="Wang Y."/>
            <person name="Cai H."/>
            <person name="Collins K."/>
            <person name="Stewart B.A."/>
            <person name="Lee S.R."/>
            <person name="Wilamowska K."/>
            <person name="Weinberg Z."/>
            <person name="Ruzzo W.L."/>
            <person name="Wloga D."/>
            <person name="Gaertig J."/>
            <person name="Frankel J."/>
            <person name="Tsao C.-C."/>
            <person name="Gorovsky M.A."/>
            <person name="Keeling P.J."/>
            <person name="Waller R.F."/>
            <person name="Patron N.J."/>
            <person name="Cherry J.M."/>
            <person name="Stover N.A."/>
            <person name="Krieger C.J."/>
            <person name="del Toro C."/>
            <person name="Ryder H.F."/>
            <person name="Williamson S.C."/>
            <person name="Barbeau R.A."/>
            <person name="Hamilton E.P."/>
            <person name="Orias E."/>
        </authorList>
    </citation>
    <scope>NUCLEOTIDE SEQUENCE [LARGE SCALE GENOMIC DNA]</scope>
    <source>
        <strain evidence="3">SB210</strain>
    </source>
</reference>
<gene>
    <name evidence="2" type="ORF">TTHERM_000198299</name>
</gene>
<sequence>MLITNQKLQTNTLNNIQQLMKFMILIIIHLILNITFLCFFVLDKSMMFLNVTMSVKIPLTIKDLYSLDANTHFILIRINIIAFNFVLVEDMKTKIIPFLRLQIFFKLLNYQMLLMLTSILSEPIGQRCTRIAKMVNIYKMEKAYMNPASLYYLIFLQLKWLVKYHSLAHPSVKIETDIQFMFFVAFLIQITIQQYTQMNQDIIKMKLIMSIKFFSQKKEEKKFLLKKINKKTKEQKCFSFKSVNQQNKFK</sequence>
<dbReference type="AlphaFoldDB" id="W7XFK4"/>
<keyword evidence="3" id="KW-1185">Reference proteome</keyword>
<feature type="transmembrane region" description="Helical" evidence="1">
    <location>
        <begin position="20"/>
        <end position="42"/>
    </location>
</feature>
<dbReference type="Proteomes" id="UP000009168">
    <property type="component" value="Unassembled WGS sequence"/>
</dbReference>
<dbReference type="GeneID" id="24437789"/>
<keyword evidence="1 2" id="KW-0812">Transmembrane</keyword>
<evidence type="ECO:0000313" key="3">
    <source>
        <dbReference type="Proteomes" id="UP000009168"/>
    </source>
</evidence>
<dbReference type="RefSeq" id="XP_012650800.1">
    <property type="nucleotide sequence ID" value="XM_012795346.1"/>
</dbReference>
<feature type="transmembrane region" description="Helical" evidence="1">
    <location>
        <begin position="178"/>
        <end position="196"/>
    </location>
</feature>
<dbReference type="EMBL" id="GG662857">
    <property type="protein sequence ID" value="EWS76632.1"/>
    <property type="molecule type" value="Genomic_DNA"/>
</dbReference>
<name>W7XFK4_TETTS</name>
<keyword evidence="1" id="KW-1133">Transmembrane helix</keyword>
<evidence type="ECO:0000313" key="2">
    <source>
        <dbReference type="EMBL" id="EWS76632.1"/>
    </source>
</evidence>